<protein>
    <recommendedName>
        <fullName evidence="4">RING-CH-type domain-containing protein</fullName>
    </recommendedName>
</protein>
<keyword evidence="6" id="KW-1185">Reference proteome</keyword>
<dbReference type="GO" id="GO:0016020">
    <property type="term" value="C:membrane"/>
    <property type="evidence" value="ECO:0007669"/>
    <property type="project" value="TreeGrafter"/>
</dbReference>
<dbReference type="GO" id="GO:0008270">
    <property type="term" value="F:zinc ion binding"/>
    <property type="evidence" value="ECO:0007669"/>
    <property type="project" value="UniProtKB-KW"/>
</dbReference>
<dbReference type="SUPFAM" id="SSF57850">
    <property type="entry name" value="RING/U-box"/>
    <property type="match status" value="1"/>
</dbReference>
<dbReference type="GO" id="GO:0004842">
    <property type="term" value="F:ubiquitin-protein transferase activity"/>
    <property type="evidence" value="ECO:0007669"/>
    <property type="project" value="TreeGrafter"/>
</dbReference>
<dbReference type="Gene3D" id="3.30.40.10">
    <property type="entry name" value="Zinc/RING finger domain, C3HC4 (zinc finger)"/>
    <property type="match status" value="1"/>
</dbReference>
<reference evidence="5" key="4">
    <citation type="submission" date="2019-03" db="UniProtKB">
        <authorList>
            <consortium name="EnsemblPlants"/>
        </authorList>
    </citation>
    <scope>IDENTIFICATION</scope>
</reference>
<dbReference type="Proteomes" id="UP000015105">
    <property type="component" value="Chromosome 1D"/>
</dbReference>
<dbReference type="InterPro" id="IPR013083">
    <property type="entry name" value="Znf_RING/FYVE/PHD"/>
</dbReference>
<reference evidence="5" key="3">
    <citation type="journal article" date="2017" name="Nature">
        <title>Genome sequence of the progenitor of the wheat D genome Aegilops tauschii.</title>
        <authorList>
            <person name="Luo M.C."/>
            <person name="Gu Y.Q."/>
            <person name="Puiu D."/>
            <person name="Wang H."/>
            <person name="Twardziok S.O."/>
            <person name="Deal K.R."/>
            <person name="Huo N."/>
            <person name="Zhu T."/>
            <person name="Wang L."/>
            <person name="Wang Y."/>
            <person name="McGuire P.E."/>
            <person name="Liu S."/>
            <person name="Long H."/>
            <person name="Ramasamy R.K."/>
            <person name="Rodriguez J.C."/>
            <person name="Van S.L."/>
            <person name="Yuan L."/>
            <person name="Wang Z."/>
            <person name="Xia Z."/>
            <person name="Xiao L."/>
            <person name="Anderson O.D."/>
            <person name="Ouyang S."/>
            <person name="Liang Y."/>
            <person name="Zimin A.V."/>
            <person name="Pertea G."/>
            <person name="Qi P."/>
            <person name="Bennetzen J.L."/>
            <person name="Dai X."/>
            <person name="Dawson M.W."/>
            <person name="Muller H.G."/>
            <person name="Kugler K."/>
            <person name="Rivarola-Duarte L."/>
            <person name="Spannagl M."/>
            <person name="Mayer K.F.X."/>
            <person name="Lu F.H."/>
            <person name="Bevan M.W."/>
            <person name="Leroy P."/>
            <person name="Li P."/>
            <person name="You F.M."/>
            <person name="Sun Q."/>
            <person name="Liu Z."/>
            <person name="Lyons E."/>
            <person name="Wicker T."/>
            <person name="Salzberg S.L."/>
            <person name="Devos K.M."/>
            <person name="Dvorak J."/>
        </authorList>
    </citation>
    <scope>NUCLEOTIDE SEQUENCE [LARGE SCALE GENOMIC DNA]</scope>
    <source>
        <strain evidence="5">cv. AL8/78</strain>
    </source>
</reference>
<dbReference type="Pfam" id="PF12906">
    <property type="entry name" value="RINGv"/>
    <property type="match status" value="1"/>
</dbReference>
<reference evidence="6" key="1">
    <citation type="journal article" date="2014" name="Science">
        <title>Ancient hybridizations among the ancestral genomes of bread wheat.</title>
        <authorList>
            <consortium name="International Wheat Genome Sequencing Consortium,"/>
            <person name="Marcussen T."/>
            <person name="Sandve S.R."/>
            <person name="Heier L."/>
            <person name="Spannagl M."/>
            <person name="Pfeifer M."/>
            <person name="Jakobsen K.S."/>
            <person name="Wulff B.B."/>
            <person name="Steuernagel B."/>
            <person name="Mayer K.F."/>
            <person name="Olsen O.A."/>
        </authorList>
    </citation>
    <scope>NUCLEOTIDE SEQUENCE [LARGE SCALE GENOMIC DNA]</scope>
    <source>
        <strain evidence="6">cv. AL8/78</strain>
    </source>
</reference>
<reference evidence="5" key="5">
    <citation type="journal article" date="2021" name="G3 (Bethesda)">
        <title>Aegilops tauschii genome assembly Aet v5.0 features greater sequence contiguity and improved annotation.</title>
        <authorList>
            <person name="Wang L."/>
            <person name="Zhu T."/>
            <person name="Rodriguez J.C."/>
            <person name="Deal K.R."/>
            <person name="Dubcovsky J."/>
            <person name="McGuire P.E."/>
            <person name="Lux T."/>
            <person name="Spannagl M."/>
            <person name="Mayer K.F.X."/>
            <person name="Baldrich P."/>
            <person name="Meyers B.C."/>
            <person name="Huo N."/>
            <person name="Gu Y.Q."/>
            <person name="Zhou H."/>
            <person name="Devos K.M."/>
            <person name="Bennetzen J.L."/>
            <person name="Unver T."/>
            <person name="Budak H."/>
            <person name="Gulick P.J."/>
            <person name="Galiba G."/>
            <person name="Kalapos B."/>
            <person name="Nelson D.R."/>
            <person name="Li P."/>
            <person name="You F.M."/>
            <person name="Luo M.C."/>
            <person name="Dvorak J."/>
        </authorList>
    </citation>
    <scope>NUCLEOTIDE SEQUENCE [LARGE SCALE GENOMIC DNA]</scope>
    <source>
        <strain evidence="5">cv. AL8/78</strain>
    </source>
</reference>
<keyword evidence="3" id="KW-0862">Zinc</keyword>
<feature type="domain" description="RING-CH-type" evidence="4">
    <location>
        <begin position="91"/>
        <end position="153"/>
    </location>
</feature>
<dbReference type="PANTHER" id="PTHR23012:SF159">
    <property type="entry name" value="OS05G0355300 PROTEIN"/>
    <property type="match status" value="1"/>
</dbReference>
<evidence type="ECO:0000259" key="4">
    <source>
        <dbReference type="PROSITE" id="PS51292"/>
    </source>
</evidence>
<dbReference type="PANTHER" id="PTHR23012">
    <property type="entry name" value="RING/FYVE/PHD ZINC FINGER DOMAIN-CONTAINING"/>
    <property type="match status" value="1"/>
</dbReference>
<evidence type="ECO:0000256" key="1">
    <source>
        <dbReference type="ARBA" id="ARBA00022723"/>
    </source>
</evidence>
<dbReference type="EnsemblPlants" id="AET1Gv20559200.4">
    <property type="protein sequence ID" value="AET1Gv20559200.4"/>
    <property type="gene ID" value="AET1Gv20559200"/>
</dbReference>
<evidence type="ECO:0000256" key="2">
    <source>
        <dbReference type="ARBA" id="ARBA00022771"/>
    </source>
</evidence>
<keyword evidence="1" id="KW-0479">Metal-binding</keyword>
<dbReference type="CDD" id="cd16495">
    <property type="entry name" value="RING_CH-C4HC3_MARCH"/>
    <property type="match status" value="1"/>
</dbReference>
<evidence type="ECO:0000256" key="3">
    <source>
        <dbReference type="ARBA" id="ARBA00022833"/>
    </source>
</evidence>
<reference evidence="6" key="2">
    <citation type="journal article" date="2017" name="Nat. Plants">
        <title>The Aegilops tauschii genome reveals multiple impacts of transposons.</title>
        <authorList>
            <person name="Zhao G."/>
            <person name="Zou C."/>
            <person name="Li K."/>
            <person name="Wang K."/>
            <person name="Li T."/>
            <person name="Gao L."/>
            <person name="Zhang X."/>
            <person name="Wang H."/>
            <person name="Yang Z."/>
            <person name="Liu X."/>
            <person name="Jiang W."/>
            <person name="Mao L."/>
            <person name="Kong X."/>
            <person name="Jiao Y."/>
            <person name="Jia J."/>
        </authorList>
    </citation>
    <scope>NUCLEOTIDE SEQUENCE [LARGE SCALE GENOMIC DNA]</scope>
    <source>
        <strain evidence="6">cv. AL8/78</strain>
    </source>
</reference>
<accession>A0A452YX48</accession>
<evidence type="ECO:0000313" key="6">
    <source>
        <dbReference type="Proteomes" id="UP000015105"/>
    </source>
</evidence>
<sequence>NSSWFTEGTEGTVSLFPSQQWLVSIRWWAHVTAFGFCSLPFGAYLNPTPYGLQERKERGKERIAMTAIELEARDEPMEQQDGLSSSSSYASSFYAMRQCRICHEEEDESCAAMESPCACSGSLKYAHRGCVQRWCDEKGSTLCEICLQGFEPGYTVPPKKAPAVEVLVTVR</sequence>
<organism evidence="5 6">
    <name type="scientific">Aegilops tauschii subsp. strangulata</name>
    <name type="common">Goatgrass</name>
    <dbReference type="NCBI Taxonomy" id="200361"/>
    <lineage>
        <taxon>Eukaryota</taxon>
        <taxon>Viridiplantae</taxon>
        <taxon>Streptophyta</taxon>
        <taxon>Embryophyta</taxon>
        <taxon>Tracheophyta</taxon>
        <taxon>Spermatophyta</taxon>
        <taxon>Magnoliopsida</taxon>
        <taxon>Liliopsida</taxon>
        <taxon>Poales</taxon>
        <taxon>Poaceae</taxon>
        <taxon>BOP clade</taxon>
        <taxon>Pooideae</taxon>
        <taxon>Triticodae</taxon>
        <taxon>Triticeae</taxon>
        <taxon>Triticinae</taxon>
        <taxon>Aegilops</taxon>
    </lineage>
</organism>
<dbReference type="InterPro" id="IPR033275">
    <property type="entry name" value="MARCH-like"/>
</dbReference>
<keyword evidence="2" id="KW-0863">Zinc-finger</keyword>
<proteinExistence type="predicted"/>
<dbReference type="PROSITE" id="PS51292">
    <property type="entry name" value="ZF_RING_CH"/>
    <property type="match status" value="1"/>
</dbReference>
<name>A0A452YX48_AEGTS</name>
<dbReference type="FunFam" id="3.30.40.10:FF:000318">
    <property type="entry name" value="E3 ubiquitin-protein ligase MARCH4"/>
    <property type="match status" value="1"/>
</dbReference>
<dbReference type="InterPro" id="IPR011016">
    <property type="entry name" value="Znf_RING-CH"/>
</dbReference>
<dbReference type="Gramene" id="AET1Gv20559200.4">
    <property type="protein sequence ID" value="AET1Gv20559200.4"/>
    <property type="gene ID" value="AET1Gv20559200"/>
</dbReference>
<evidence type="ECO:0000313" key="5">
    <source>
        <dbReference type="EnsemblPlants" id="AET1Gv20559200.4"/>
    </source>
</evidence>
<dbReference type="SMART" id="SM00744">
    <property type="entry name" value="RINGv"/>
    <property type="match status" value="1"/>
</dbReference>
<dbReference type="GO" id="GO:0016567">
    <property type="term" value="P:protein ubiquitination"/>
    <property type="evidence" value="ECO:0007669"/>
    <property type="project" value="TreeGrafter"/>
</dbReference>
<dbReference type="AlphaFoldDB" id="A0A452YX48"/>